<name>M4CEX9_BRACM</name>
<reference evidence="2" key="3">
    <citation type="submission" date="2023-03" db="UniProtKB">
        <authorList>
            <consortium name="EnsemblPlants"/>
        </authorList>
    </citation>
    <scope>IDENTIFICATION</scope>
    <source>
        <strain evidence="2">cv. Chiifu-401-42</strain>
    </source>
</reference>
<evidence type="ECO:0000313" key="3">
    <source>
        <dbReference type="Proteomes" id="UP000011750"/>
    </source>
</evidence>
<dbReference type="InterPro" id="IPR007718">
    <property type="entry name" value="Srp40_C"/>
</dbReference>
<dbReference type="HOGENOM" id="CLU_2200655_0_0_1"/>
<evidence type="ECO:0000313" key="2">
    <source>
        <dbReference type="EnsemblPlants" id="Bra002761.1-P"/>
    </source>
</evidence>
<proteinExistence type="predicted"/>
<dbReference type="Proteomes" id="UP000011750">
    <property type="component" value="Chromosome A10"/>
</dbReference>
<feature type="domain" description="Srp40 C-terminal" evidence="1">
    <location>
        <begin position="75"/>
        <end position="102"/>
    </location>
</feature>
<sequence>MELSCKVIEIGGVRHTEQPRISAWSRGRCGKLEDEDKDETSQPYACFRWATIRSENSYYHWQSGVSCWFGYCVWGFRHEKTKKKRGSYRGGEIDVRSHSVKFEYSDDE</sequence>
<accession>M4CEX9</accession>
<dbReference type="Pfam" id="PF05022">
    <property type="entry name" value="SRP40_C"/>
    <property type="match status" value="1"/>
</dbReference>
<dbReference type="PANTHER" id="PTHR23216">
    <property type="entry name" value="NUCLEOLAR AND COILED-BODY PHOSPHOPROTEIN 1"/>
    <property type="match status" value="1"/>
</dbReference>
<dbReference type="InParanoid" id="M4CEX9"/>
<keyword evidence="3" id="KW-1185">Reference proteome</keyword>
<reference evidence="2 3" key="1">
    <citation type="journal article" date="2011" name="Nat. Genet.">
        <title>The genome of the mesopolyploid crop species Brassica rapa.</title>
        <authorList>
            <consortium name="Brassica rapa Genome Sequencing Project Consortium"/>
            <person name="Wang X."/>
            <person name="Wang H."/>
            <person name="Wang J."/>
            <person name="Sun R."/>
            <person name="Wu J."/>
            <person name="Liu S."/>
            <person name="Bai Y."/>
            <person name="Mun J.H."/>
            <person name="Bancroft I."/>
            <person name="Cheng F."/>
            <person name="Huang S."/>
            <person name="Li X."/>
            <person name="Hua W."/>
            <person name="Wang J."/>
            <person name="Wang X."/>
            <person name="Freeling M."/>
            <person name="Pires J.C."/>
            <person name="Paterson A.H."/>
            <person name="Chalhoub B."/>
            <person name="Wang B."/>
            <person name="Hayward A."/>
            <person name="Sharpe A.G."/>
            <person name="Park B.S."/>
            <person name="Weisshaar B."/>
            <person name="Liu B."/>
            <person name="Li B."/>
            <person name="Liu B."/>
            <person name="Tong C."/>
            <person name="Song C."/>
            <person name="Duran C."/>
            <person name="Peng C."/>
            <person name="Geng C."/>
            <person name="Koh C."/>
            <person name="Lin C."/>
            <person name="Edwards D."/>
            <person name="Mu D."/>
            <person name="Shen D."/>
            <person name="Soumpourou E."/>
            <person name="Li F."/>
            <person name="Fraser F."/>
            <person name="Conant G."/>
            <person name="Lassalle G."/>
            <person name="King G.J."/>
            <person name="Bonnema G."/>
            <person name="Tang H."/>
            <person name="Wang H."/>
            <person name="Belcram H."/>
            <person name="Zhou H."/>
            <person name="Hirakawa H."/>
            <person name="Abe H."/>
            <person name="Guo H."/>
            <person name="Wang H."/>
            <person name="Jin H."/>
            <person name="Parkin I.A."/>
            <person name="Batley J."/>
            <person name="Kim J.S."/>
            <person name="Just J."/>
            <person name="Li J."/>
            <person name="Xu J."/>
            <person name="Deng J."/>
            <person name="Kim J.A."/>
            <person name="Li J."/>
            <person name="Yu J."/>
            <person name="Meng J."/>
            <person name="Wang J."/>
            <person name="Min J."/>
            <person name="Poulain J."/>
            <person name="Wang J."/>
            <person name="Hatakeyama K."/>
            <person name="Wu K."/>
            <person name="Wang L."/>
            <person name="Fang L."/>
            <person name="Trick M."/>
            <person name="Links M.G."/>
            <person name="Zhao M."/>
            <person name="Jin M."/>
            <person name="Ramchiary N."/>
            <person name="Drou N."/>
            <person name="Berkman P.J."/>
            <person name="Cai Q."/>
            <person name="Huang Q."/>
            <person name="Li R."/>
            <person name="Tabata S."/>
            <person name="Cheng S."/>
            <person name="Zhang S."/>
            <person name="Zhang S."/>
            <person name="Huang S."/>
            <person name="Sato S."/>
            <person name="Sun S."/>
            <person name="Kwon S.J."/>
            <person name="Choi S.R."/>
            <person name="Lee T.H."/>
            <person name="Fan W."/>
            <person name="Zhao X."/>
            <person name="Tan X."/>
            <person name="Xu X."/>
            <person name="Wang Y."/>
            <person name="Qiu Y."/>
            <person name="Yin Y."/>
            <person name="Li Y."/>
            <person name="Du Y."/>
            <person name="Liao Y."/>
            <person name="Lim Y."/>
            <person name="Narusaka Y."/>
            <person name="Wang Y."/>
            <person name="Wang Z."/>
            <person name="Li Z."/>
            <person name="Wang Z."/>
            <person name="Xiong Z."/>
            <person name="Zhang Z."/>
        </authorList>
    </citation>
    <scope>NUCLEOTIDE SEQUENCE [LARGE SCALE GENOMIC DNA]</scope>
    <source>
        <strain evidence="2 3">cv. Chiifu-401-42</strain>
    </source>
</reference>
<reference evidence="2 3" key="2">
    <citation type="journal article" date="2018" name="Hortic Res">
        <title>Improved Brassica rapa reference genome by single-molecule sequencing and chromosome conformation capture technologies.</title>
        <authorList>
            <person name="Zhang L."/>
            <person name="Cai X."/>
            <person name="Wu J."/>
            <person name="Liu M."/>
            <person name="Grob S."/>
            <person name="Cheng F."/>
            <person name="Liang J."/>
            <person name="Cai C."/>
            <person name="Liu Z."/>
            <person name="Liu B."/>
            <person name="Wang F."/>
            <person name="Li S."/>
            <person name="Liu F."/>
            <person name="Li X."/>
            <person name="Cheng L."/>
            <person name="Yang W."/>
            <person name="Li M.H."/>
            <person name="Grossniklaus U."/>
            <person name="Zheng H."/>
            <person name="Wang X."/>
        </authorList>
    </citation>
    <scope>NUCLEOTIDE SEQUENCE [LARGE SCALE GENOMIC DNA]</scope>
    <source>
        <strain evidence="2 3">cv. Chiifu-401-42</strain>
    </source>
</reference>
<organism evidence="2 3">
    <name type="scientific">Brassica campestris</name>
    <name type="common">Field mustard</name>
    <dbReference type="NCBI Taxonomy" id="3711"/>
    <lineage>
        <taxon>Eukaryota</taxon>
        <taxon>Viridiplantae</taxon>
        <taxon>Streptophyta</taxon>
        <taxon>Embryophyta</taxon>
        <taxon>Tracheophyta</taxon>
        <taxon>Spermatophyta</taxon>
        <taxon>Magnoliopsida</taxon>
        <taxon>eudicotyledons</taxon>
        <taxon>Gunneridae</taxon>
        <taxon>Pentapetalae</taxon>
        <taxon>rosids</taxon>
        <taxon>malvids</taxon>
        <taxon>Brassicales</taxon>
        <taxon>Brassicaceae</taxon>
        <taxon>Brassiceae</taxon>
        <taxon>Brassica</taxon>
    </lineage>
</organism>
<dbReference type="InterPro" id="IPR039191">
    <property type="entry name" value="Nopp140-like"/>
</dbReference>
<dbReference type="GO" id="GO:0005730">
    <property type="term" value="C:nucleolus"/>
    <property type="evidence" value="ECO:0007669"/>
    <property type="project" value="InterPro"/>
</dbReference>
<dbReference type="Gramene" id="Bra002761.1">
    <property type="protein sequence ID" value="Bra002761.1-P"/>
    <property type="gene ID" value="Bra002761"/>
</dbReference>
<protein>
    <recommendedName>
        <fullName evidence="1">Srp40 C-terminal domain-containing protein</fullName>
    </recommendedName>
</protein>
<dbReference type="PANTHER" id="PTHR23216:SF1">
    <property type="entry name" value="NUCLEOLAR AND COILED-BODY PHOSPHOPROTEIN 1"/>
    <property type="match status" value="1"/>
</dbReference>
<dbReference type="EnsemblPlants" id="Bra002761.1">
    <property type="protein sequence ID" value="Bra002761.1-P"/>
    <property type="gene ID" value="Bra002761"/>
</dbReference>
<dbReference type="STRING" id="51351.M4CEX9"/>
<dbReference type="AlphaFoldDB" id="M4CEX9"/>
<evidence type="ECO:0000259" key="1">
    <source>
        <dbReference type="Pfam" id="PF05022"/>
    </source>
</evidence>